<proteinExistence type="predicted"/>
<gene>
    <name evidence="1" type="ORF">NM208_g6571</name>
</gene>
<protein>
    <submittedName>
        <fullName evidence="1">Uncharacterized protein</fullName>
    </submittedName>
</protein>
<accession>A0ACC1SCJ0</accession>
<evidence type="ECO:0000313" key="2">
    <source>
        <dbReference type="Proteomes" id="UP001148629"/>
    </source>
</evidence>
<evidence type="ECO:0000313" key="1">
    <source>
        <dbReference type="EMBL" id="KAJ3536794.1"/>
    </source>
</evidence>
<organism evidence="1 2">
    <name type="scientific">Fusarium decemcellulare</name>
    <dbReference type="NCBI Taxonomy" id="57161"/>
    <lineage>
        <taxon>Eukaryota</taxon>
        <taxon>Fungi</taxon>
        <taxon>Dikarya</taxon>
        <taxon>Ascomycota</taxon>
        <taxon>Pezizomycotina</taxon>
        <taxon>Sordariomycetes</taxon>
        <taxon>Hypocreomycetidae</taxon>
        <taxon>Hypocreales</taxon>
        <taxon>Nectriaceae</taxon>
        <taxon>Fusarium</taxon>
        <taxon>Fusarium decemcellulare species complex</taxon>
    </lineage>
</organism>
<sequence length="1044" mass="117366">MAPRRDLGRRLIPQILDGMSRDEPDRIVYSIAKSADISQGFIEITARNFANAVNKTAWWLQGLLGKSDTFQTVGYIGPHDIRYFLLNLACVKVGYQVLFLSPGNSIEAALGLLDATSCSLWVHPQGYPQYPLVEKVLRSHELRIIEIPAVKELLDADDAPHYSYSKTYDEAMADTFCILHTSGTTGLPKPIYMSNGLLATMDAARILPPFKDDNGAAPWATLYEKGDRLYSPCVLLHGPGIFMNLFATFLFDTHSVMGPVDVHPDMDLLASLADHGKIDIWHFMPVYVNELGQNPVVLEKFRSSKFVGAGGGPVSSELAAKVNEVVRVHNLFGTTEGLFMGDMLVEKEDFLWVSFHPYAGFQYTEIEKGLFEQRAVRNEHWALHQGIFHTFPDLQEFNLKDLFIKHPTKSNHWLYMGRSNDIICLEDAQKLSPIETEAIIAAHPDVKGCVMIGNGQKFAALLVELKTTKPTDPEKYEKLMESLGDLVEKADQNQLLRGYLRRDYILFADSGRPLPRTEKGTISRRAALQLYEKEIEQLYLLKGEAVVGAGQRPMANATSVQAAAQFDPSPDTETMPIDKRIESWLQTIAPELDFTHSAGRVRRPKDAQPCQKRRRLNPPTPERSRSGTSGHHSMASSCGRLSPGKRSHPDNYDRGDASQETPRASARKIKTPRSESSYSLPSTQSQYQASEKSGYSSPTKQLSALERSARGVIPRELSTFHQQPPSLEALLDKIDLVSTGLGILPTVQRATFDHLDGETYSDFKWTRKKVSAISTSQMSARTLAALLLPKPSTRSSIRRLFVTADAARKRIGMPKFTTELSTTASLINEYHVPTSASKKVDFCMYLDPSCDREHVEAPHMIDMLRDVLPLGMFNHTNSSSLGDRPIAVSIETKKTGEGWENARLQMEVWSAAHWEFLRKLLELRQRASSQLPIMEQQVSIDLARAESSSERGRIANDQPGLLPEYLPGIIIQGHDWHLVITTREGEKTIFWQKKTFGNTSSSKGIYQIICTLQLLRQWARDEYWTWLRKLLLEWPRYDGRPLII</sequence>
<name>A0ACC1SCJ0_9HYPO</name>
<reference evidence="1" key="1">
    <citation type="submission" date="2022-08" db="EMBL/GenBank/DDBJ databases">
        <title>Genome Sequence of Fusarium decemcellulare.</title>
        <authorList>
            <person name="Buettner E."/>
        </authorList>
    </citation>
    <scope>NUCLEOTIDE SEQUENCE</scope>
    <source>
        <strain evidence="1">Babe19</strain>
    </source>
</reference>
<keyword evidence="2" id="KW-1185">Reference proteome</keyword>
<comment type="caution">
    <text evidence="1">The sequence shown here is derived from an EMBL/GenBank/DDBJ whole genome shotgun (WGS) entry which is preliminary data.</text>
</comment>
<dbReference type="EMBL" id="JANRMS010000618">
    <property type="protein sequence ID" value="KAJ3536794.1"/>
    <property type="molecule type" value="Genomic_DNA"/>
</dbReference>
<dbReference type="Proteomes" id="UP001148629">
    <property type="component" value="Unassembled WGS sequence"/>
</dbReference>